<evidence type="ECO:0000256" key="2">
    <source>
        <dbReference type="ARBA" id="ARBA00022768"/>
    </source>
</evidence>
<gene>
    <name evidence="4" type="ORF">DBR06_SOUSAS2410103</name>
</gene>
<proteinExistence type="predicted"/>
<organism evidence="4 5">
    <name type="scientific">Sousa chinensis</name>
    <name type="common">Indo-pacific humpbacked dolphin</name>
    <name type="synonym">Steno chinensis</name>
    <dbReference type="NCBI Taxonomy" id="103600"/>
    <lineage>
        <taxon>Eukaryota</taxon>
        <taxon>Metazoa</taxon>
        <taxon>Chordata</taxon>
        <taxon>Craniata</taxon>
        <taxon>Vertebrata</taxon>
        <taxon>Euteleostomi</taxon>
        <taxon>Mammalia</taxon>
        <taxon>Eutheria</taxon>
        <taxon>Laurasiatheria</taxon>
        <taxon>Artiodactyla</taxon>
        <taxon>Whippomorpha</taxon>
        <taxon>Cetacea</taxon>
        <taxon>Odontoceti</taxon>
        <taxon>Delphinidae</taxon>
        <taxon>Sousa</taxon>
    </lineage>
</organism>
<dbReference type="PANTHER" id="PTHR42908:SF10">
    <property type="entry name" value="EUKARYOTIC TRANSLATION ELONGATION FACTOR 2"/>
    <property type="match status" value="1"/>
</dbReference>
<dbReference type="GO" id="GO:1990904">
    <property type="term" value="C:ribonucleoprotein complex"/>
    <property type="evidence" value="ECO:0007669"/>
    <property type="project" value="TreeGrafter"/>
</dbReference>
<feature type="non-terminal residue" evidence="4">
    <location>
        <position position="94"/>
    </location>
</feature>
<dbReference type="AlphaFoldDB" id="A0A484H127"/>
<dbReference type="EMBL" id="QWLN02000859">
    <property type="protein sequence ID" value="TEA41844.1"/>
    <property type="molecule type" value="Genomic_DNA"/>
</dbReference>
<feature type="non-terminal residue" evidence="4">
    <location>
        <position position="1"/>
    </location>
</feature>
<protein>
    <submittedName>
        <fullName evidence="4">Uncharacterized protein</fullName>
    </submittedName>
</protein>
<dbReference type="GO" id="GO:0003746">
    <property type="term" value="F:translation elongation factor activity"/>
    <property type="evidence" value="ECO:0007669"/>
    <property type="project" value="UniProtKB-KW"/>
</dbReference>
<evidence type="ECO:0000256" key="3">
    <source>
        <dbReference type="ARBA" id="ARBA00022917"/>
    </source>
</evidence>
<keyword evidence="2" id="KW-0251">Elongation factor</keyword>
<comment type="caution">
    <text evidence="4">The sequence shown here is derived from an EMBL/GenBank/DDBJ whole genome shotgun (WGS) entry which is preliminary data.</text>
</comment>
<dbReference type="GO" id="GO:0005829">
    <property type="term" value="C:cytosol"/>
    <property type="evidence" value="ECO:0007669"/>
    <property type="project" value="TreeGrafter"/>
</dbReference>
<name>A0A484H127_SOUCH</name>
<reference evidence="4 5" key="1">
    <citation type="journal article" date="2018" name="Genomics">
        <title>Molecular footprints of inshore aquatic adaptation in Indo-Pacific humpback dolphin (Sousa chinensis).</title>
        <authorList>
            <person name="Ming Y."/>
            <person name="Jian J."/>
            <person name="Yu F."/>
            <person name="Yu X."/>
            <person name="Wang J."/>
            <person name="Liu W."/>
        </authorList>
    </citation>
    <scope>NUCLEOTIDE SEQUENCE [LARGE SCALE GENOMIC DNA]</scope>
    <source>
        <strain evidence="4">MY-2018</strain>
        <tissue evidence="4">Skin</tissue>
    </source>
</reference>
<keyword evidence="5" id="KW-1185">Reference proteome</keyword>
<dbReference type="Proteomes" id="UP000295264">
    <property type="component" value="Unassembled WGS sequence"/>
</dbReference>
<dbReference type="InterPro" id="IPR020568">
    <property type="entry name" value="Ribosomal_Su5_D2-typ_SF"/>
</dbReference>
<dbReference type="SUPFAM" id="SSF54211">
    <property type="entry name" value="Ribosomal protein S5 domain 2-like"/>
    <property type="match status" value="1"/>
</dbReference>
<keyword evidence="3" id="KW-0648">Protein biosynthesis</keyword>
<keyword evidence="1" id="KW-0963">Cytoplasm</keyword>
<dbReference type="PANTHER" id="PTHR42908">
    <property type="entry name" value="TRANSLATION ELONGATION FACTOR-RELATED"/>
    <property type="match status" value="1"/>
</dbReference>
<dbReference type="GO" id="GO:0003924">
    <property type="term" value="F:GTPase activity"/>
    <property type="evidence" value="ECO:0007669"/>
    <property type="project" value="TreeGrafter"/>
</dbReference>
<evidence type="ECO:0000256" key="1">
    <source>
        <dbReference type="ARBA" id="ARBA00022490"/>
    </source>
</evidence>
<sequence length="94" mass="10609">HYVKSIEDVPWGNTAGLLGMGQFLVKTGTITNFEHARNMRVMTFSMSLTPVVQYSETVSEDSNLRCLSEAPNEHNRLYTKARPFLDSLAKDTDQ</sequence>
<evidence type="ECO:0000313" key="5">
    <source>
        <dbReference type="Proteomes" id="UP000295264"/>
    </source>
</evidence>
<dbReference type="Gene3D" id="2.40.30.10">
    <property type="entry name" value="Translation factors"/>
    <property type="match status" value="1"/>
</dbReference>
<dbReference type="GO" id="GO:0043022">
    <property type="term" value="F:ribosome binding"/>
    <property type="evidence" value="ECO:0007669"/>
    <property type="project" value="TreeGrafter"/>
</dbReference>
<accession>A0A484H127</accession>
<evidence type="ECO:0000313" key="4">
    <source>
        <dbReference type="EMBL" id="TEA41844.1"/>
    </source>
</evidence>